<gene>
    <name evidence="1" type="ORF">DFA_11655</name>
</gene>
<dbReference type="Proteomes" id="UP000007797">
    <property type="component" value="Unassembled WGS sequence"/>
</dbReference>
<accession>F4QDU7</accession>
<protein>
    <recommendedName>
        <fullName evidence="3">BAR domain-containing protein</fullName>
    </recommendedName>
</protein>
<evidence type="ECO:0008006" key="3">
    <source>
        <dbReference type="Google" id="ProtNLM"/>
    </source>
</evidence>
<name>F4QDU7_CACFS</name>
<evidence type="ECO:0000313" key="1">
    <source>
        <dbReference type="EMBL" id="EGG13894.1"/>
    </source>
</evidence>
<dbReference type="InterPro" id="IPR027267">
    <property type="entry name" value="AH/BAR_dom_sf"/>
</dbReference>
<dbReference type="Gene3D" id="1.20.1270.60">
    <property type="entry name" value="Arfaptin homology (AH) domain/BAR domain"/>
    <property type="match status" value="1"/>
</dbReference>
<dbReference type="EMBL" id="GL883029">
    <property type="protein sequence ID" value="EGG13894.1"/>
    <property type="molecule type" value="Genomic_DNA"/>
</dbReference>
<evidence type="ECO:0000313" key="2">
    <source>
        <dbReference type="Proteomes" id="UP000007797"/>
    </source>
</evidence>
<keyword evidence="2" id="KW-1185">Reference proteome</keyword>
<organism evidence="1 2">
    <name type="scientific">Cavenderia fasciculata</name>
    <name type="common">Slime mold</name>
    <name type="synonym">Dictyostelium fasciculatum</name>
    <dbReference type="NCBI Taxonomy" id="261658"/>
    <lineage>
        <taxon>Eukaryota</taxon>
        <taxon>Amoebozoa</taxon>
        <taxon>Evosea</taxon>
        <taxon>Eumycetozoa</taxon>
        <taxon>Dictyostelia</taxon>
        <taxon>Acytosteliales</taxon>
        <taxon>Cavenderiaceae</taxon>
        <taxon>Cavenderia</taxon>
    </lineage>
</organism>
<reference evidence="2" key="1">
    <citation type="journal article" date="2011" name="Genome Res.">
        <title>Phylogeny-wide analysis of social amoeba genomes highlights ancient origins for complex intercellular communication.</title>
        <authorList>
            <person name="Heidel A.J."/>
            <person name="Lawal H.M."/>
            <person name="Felder M."/>
            <person name="Schilde C."/>
            <person name="Helps N.R."/>
            <person name="Tunggal B."/>
            <person name="Rivero F."/>
            <person name="John U."/>
            <person name="Schleicher M."/>
            <person name="Eichinger L."/>
            <person name="Platzer M."/>
            <person name="Noegel A.A."/>
            <person name="Schaap P."/>
            <person name="Gloeckner G."/>
        </authorList>
    </citation>
    <scope>NUCLEOTIDE SEQUENCE [LARGE SCALE GENOMIC DNA]</scope>
    <source>
        <strain evidence="2">SH3</strain>
    </source>
</reference>
<dbReference type="OrthoDB" id="17330at2759"/>
<dbReference type="RefSeq" id="XP_004350602.1">
    <property type="nucleotide sequence ID" value="XM_004350551.1"/>
</dbReference>
<dbReference type="SUPFAM" id="SSF103657">
    <property type="entry name" value="BAR/IMD domain-like"/>
    <property type="match status" value="1"/>
</dbReference>
<dbReference type="OMA" id="KTHARYN"/>
<dbReference type="AlphaFoldDB" id="F4QDU7"/>
<dbReference type="CDD" id="cd07307">
    <property type="entry name" value="BAR"/>
    <property type="match status" value="1"/>
</dbReference>
<dbReference type="KEGG" id="dfa:DFA_11655"/>
<sequence>MSGDYSAFKERTREFIGHKKTSTLEKPETQAYRKEVEKLRGNYQNLYDASKNWSDSLAKVKIRSEQLNHALEDFGEHHIHRGGPSLAKGAEIFENLQHILNKRYIATTQNFIYPINNLYLHDVHQLVKQEKAVNHDRLVLEDAATNVARGSPKSIDDRKIKQNKFQVDYNSSFQDYENRIADLQHKTEDEVPLHFKNFMQDLYLLFKEGNDIFKEMDINIRLPKLENSLGFSDSLGNVSSPRLSSLSLQQEKDNIKRIDPIGSPNQ</sequence>
<proteinExistence type="predicted"/>
<dbReference type="GeneID" id="14865698"/>